<dbReference type="Proteomes" id="UP000652761">
    <property type="component" value="Unassembled WGS sequence"/>
</dbReference>
<keyword evidence="3" id="KW-1185">Reference proteome</keyword>
<name>A0A843WIK7_COLES</name>
<evidence type="ECO:0000313" key="3">
    <source>
        <dbReference type="Proteomes" id="UP000652761"/>
    </source>
</evidence>
<dbReference type="PANTHER" id="PTHR45862">
    <property type="entry name" value="PROTEIN SGT1 HOMOLOG"/>
    <property type="match status" value="1"/>
</dbReference>
<feature type="repeat" description="TPR" evidence="1">
    <location>
        <begin position="54"/>
        <end position="87"/>
    </location>
</feature>
<keyword evidence="1" id="KW-0802">TPR repeat</keyword>
<evidence type="ECO:0000256" key="1">
    <source>
        <dbReference type="PROSITE-ProRule" id="PRU00339"/>
    </source>
</evidence>
<dbReference type="Gene3D" id="1.25.40.10">
    <property type="entry name" value="Tetratricopeptide repeat domain"/>
    <property type="match status" value="2"/>
</dbReference>
<dbReference type="InterPro" id="IPR011990">
    <property type="entry name" value="TPR-like_helical_dom_sf"/>
</dbReference>
<dbReference type="SMART" id="SM00028">
    <property type="entry name" value="TPR"/>
    <property type="match status" value="3"/>
</dbReference>
<dbReference type="OrthoDB" id="1898560at2759"/>
<dbReference type="PROSITE" id="PS50005">
    <property type="entry name" value="TPR"/>
    <property type="match status" value="1"/>
</dbReference>
<accession>A0A843WIK7</accession>
<sequence>TLRVETSSTPLYLLSASQPRPNRAALAEGSRTRAEESSIIFVQQASVEAAALMASDLKERAKEAFVDDNFELAVELYTQALGMDPRNADLLADRAQANIKLKSFTGTVLRRCRLLFLRLGLRLDHMNKLFSLALTAFVFMNGTEAVADANKAIELDPSMSKAYLRKGTACKMLEEYQTAKAALEAGAALAPGDLRFAKLIKECDERIAGTTRRTMTRGEQS</sequence>
<dbReference type="AlphaFoldDB" id="A0A843WIK7"/>
<proteinExistence type="predicted"/>
<comment type="caution">
    <text evidence="2">The sequence shown here is derived from an EMBL/GenBank/DDBJ whole genome shotgun (WGS) entry which is preliminary data.</text>
</comment>
<dbReference type="EMBL" id="NMUH01003896">
    <property type="protein sequence ID" value="MQM07546.1"/>
    <property type="molecule type" value="Genomic_DNA"/>
</dbReference>
<feature type="non-terminal residue" evidence="2">
    <location>
        <position position="1"/>
    </location>
</feature>
<reference evidence="2" key="1">
    <citation type="submission" date="2017-07" db="EMBL/GenBank/DDBJ databases">
        <title>Taro Niue Genome Assembly and Annotation.</title>
        <authorList>
            <person name="Atibalentja N."/>
            <person name="Keating K."/>
            <person name="Fields C.J."/>
        </authorList>
    </citation>
    <scope>NUCLEOTIDE SEQUENCE</scope>
    <source>
        <strain evidence="2">Niue_2</strain>
        <tissue evidence="2">Leaf</tissue>
    </source>
</reference>
<organism evidence="2 3">
    <name type="scientific">Colocasia esculenta</name>
    <name type="common">Wild taro</name>
    <name type="synonym">Arum esculentum</name>
    <dbReference type="NCBI Taxonomy" id="4460"/>
    <lineage>
        <taxon>Eukaryota</taxon>
        <taxon>Viridiplantae</taxon>
        <taxon>Streptophyta</taxon>
        <taxon>Embryophyta</taxon>
        <taxon>Tracheophyta</taxon>
        <taxon>Spermatophyta</taxon>
        <taxon>Magnoliopsida</taxon>
        <taxon>Liliopsida</taxon>
        <taxon>Araceae</taxon>
        <taxon>Aroideae</taxon>
        <taxon>Colocasieae</taxon>
        <taxon>Colocasia</taxon>
    </lineage>
</organism>
<gene>
    <name evidence="2" type="ORF">Taro_040387</name>
</gene>
<evidence type="ECO:0000313" key="2">
    <source>
        <dbReference type="EMBL" id="MQM07546.1"/>
    </source>
</evidence>
<dbReference type="InterPro" id="IPR019734">
    <property type="entry name" value="TPR_rpt"/>
</dbReference>
<dbReference type="SUPFAM" id="SSF48452">
    <property type="entry name" value="TPR-like"/>
    <property type="match status" value="1"/>
</dbReference>
<dbReference type="InterPro" id="IPR044563">
    <property type="entry name" value="Sgt1-like"/>
</dbReference>
<dbReference type="GO" id="GO:0051087">
    <property type="term" value="F:protein-folding chaperone binding"/>
    <property type="evidence" value="ECO:0007669"/>
    <property type="project" value="InterPro"/>
</dbReference>
<protein>
    <submittedName>
        <fullName evidence="2">Uncharacterized protein</fullName>
    </submittedName>
</protein>